<evidence type="ECO:0000256" key="1">
    <source>
        <dbReference type="ARBA" id="ARBA00022490"/>
    </source>
</evidence>
<comment type="caution">
    <text evidence="4">The sequence shown here is derived from an EMBL/GenBank/DDBJ whole genome shotgun (WGS) entry which is preliminary data.</text>
</comment>
<keyword evidence="2" id="KW-0853">WD repeat</keyword>
<gene>
    <name evidence="4" type="ORF">RF55_9739</name>
</gene>
<dbReference type="EMBL" id="LBMM01006567">
    <property type="protein sequence ID" value="KMQ90504.1"/>
    <property type="molecule type" value="Genomic_DNA"/>
</dbReference>
<dbReference type="Proteomes" id="UP000036403">
    <property type="component" value="Unassembled WGS sequence"/>
</dbReference>
<protein>
    <submittedName>
        <fullName evidence="4">Wd repeat-containing protein 63-like protein</fullName>
    </submittedName>
</protein>
<evidence type="ECO:0000313" key="4">
    <source>
        <dbReference type="EMBL" id="KMQ90504.1"/>
    </source>
</evidence>
<feature type="non-terminal residue" evidence="4">
    <location>
        <position position="386"/>
    </location>
</feature>
<sequence>MSGIARIDLSPLTQKIVGCVIGENITTEYPWVYVRKDVIEDNIDLHSESSDFLPVKDEIEAFPDEQILIGYAPSLTEEGQFYVILTEESRDAIVRSIQTQREDHENRVRYAIYKPLGRWYDLGSSAEVDACVVKNTRPLYEIEVTSTADLLNMPINLTDRKADDQRDGYIELLPYRQIFENVWRKLISRATQVMPIVRHNEAQTAPSIPVNSWYQYLYEYETVDLSTYPEDKIESLKDFLERYTDDMCDQILMNSTWDIYTNEYANLVRNEKDTQAPVPIGYKEHQSYYDGKIIADKVINDFCWHPFWTGTAIATYTQHAKGEHLIGPKIYDEVFLACEGNNRILIWSFTDCLSPKLILECTREVTSIAVCPLDGSIIVGGCKNGQ</sequence>
<dbReference type="OrthoDB" id="6619788at2759"/>
<dbReference type="PANTHER" id="PTHR12442:SF5">
    <property type="entry name" value="DYNEIN AXONEMAL INTERMEDIATE CHAIN 3"/>
    <property type="match status" value="1"/>
</dbReference>
<dbReference type="GO" id="GO:0045504">
    <property type="term" value="F:dynein heavy chain binding"/>
    <property type="evidence" value="ECO:0007669"/>
    <property type="project" value="TreeGrafter"/>
</dbReference>
<evidence type="ECO:0000256" key="3">
    <source>
        <dbReference type="ARBA" id="ARBA00022737"/>
    </source>
</evidence>
<dbReference type="STRING" id="67767.A0A0J7KJU8"/>
<dbReference type="GO" id="GO:0045503">
    <property type="term" value="F:dynein light chain binding"/>
    <property type="evidence" value="ECO:0007669"/>
    <property type="project" value="TreeGrafter"/>
</dbReference>
<dbReference type="PANTHER" id="PTHR12442">
    <property type="entry name" value="DYNEIN INTERMEDIATE CHAIN"/>
    <property type="match status" value="1"/>
</dbReference>
<accession>A0A0J7KJU8</accession>
<evidence type="ECO:0000256" key="2">
    <source>
        <dbReference type="ARBA" id="ARBA00022574"/>
    </source>
</evidence>
<dbReference type="SUPFAM" id="SSF50978">
    <property type="entry name" value="WD40 repeat-like"/>
    <property type="match status" value="1"/>
</dbReference>
<dbReference type="GO" id="GO:0060294">
    <property type="term" value="P:cilium movement involved in cell motility"/>
    <property type="evidence" value="ECO:0007669"/>
    <property type="project" value="TreeGrafter"/>
</dbReference>
<evidence type="ECO:0000313" key="5">
    <source>
        <dbReference type="Proteomes" id="UP000036403"/>
    </source>
</evidence>
<dbReference type="AlphaFoldDB" id="A0A0J7KJU8"/>
<organism evidence="4 5">
    <name type="scientific">Lasius niger</name>
    <name type="common">Black garden ant</name>
    <dbReference type="NCBI Taxonomy" id="67767"/>
    <lineage>
        <taxon>Eukaryota</taxon>
        <taxon>Metazoa</taxon>
        <taxon>Ecdysozoa</taxon>
        <taxon>Arthropoda</taxon>
        <taxon>Hexapoda</taxon>
        <taxon>Insecta</taxon>
        <taxon>Pterygota</taxon>
        <taxon>Neoptera</taxon>
        <taxon>Endopterygota</taxon>
        <taxon>Hymenoptera</taxon>
        <taxon>Apocrita</taxon>
        <taxon>Aculeata</taxon>
        <taxon>Formicoidea</taxon>
        <taxon>Formicidae</taxon>
        <taxon>Formicinae</taxon>
        <taxon>Lasius</taxon>
        <taxon>Lasius</taxon>
    </lineage>
</organism>
<keyword evidence="3" id="KW-0677">Repeat</keyword>
<dbReference type="InterPro" id="IPR036322">
    <property type="entry name" value="WD40_repeat_dom_sf"/>
</dbReference>
<keyword evidence="1" id="KW-0963">Cytoplasm</keyword>
<name>A0A0J7KJU8_LASNI</name>
<dbReference type="GO" id="GO:0036156">
    <property type="term" value="C:inner dynein arm"/>
    <property type="evidence" value="ECO:0007669"/>
    <property type="project" value="TreeGrafter"/>
</dbReference>
<proteinExistence type="predicted"/>
<dbReference type="GO" id="GO:0036159">
    <property type="term" value="P:inner dynein arm assembly"/>
    <property type="evidence" value="ECO:0007669"/>
    <property type="project" value="TreeGrafter"/>
</dbReference>
<keyword evidence="5" id="KW-1185">Reference proteome</keyword>
<dbReference type="InterPro" id="IPR050687">
    <property type="entry name" value="Dynein_IC"/>
</dbReference>
<reference evidence="4 5" key="1">
    <citation type="submission" date="2015-04" db="EMBL/GenBank/DDBJ databases">
        <title>Lasius niger genome sequencing.</title>
        <authorList>
            <person name="Konorov E.A."/>
            <person name="Nikitin M.A."/>
            <person name="Kirill M.V."/>
            <person name="Chang P."/>
        </authorList>
    </citation>
    <scope>NUCLEOTIDE SEQUENCE [LARGE SCALE GENOMIC DNA]</scope>
    <source>
        <tissue evidence="4">Whole</tissue>
    </source>
</reference>
<dbReference type="PaxDb" id="67767-A0A0J7KJU8"/>